<dbReference type="VEuPathDB" id="FungiDB:CPAG_07555"/>
<evidence type="ECO:0000256" key="4">
    <source>
        <dbReference type="SAM" id="MobiDB-lite"/>
    </source>
</evidence>
<keyword evidence="2" id="KW-0521">NADP</keyword>
<evidence type="ECO:0000256" key="2">
    <source>
        <dbReference type="ARBA" id="ARBA00022857"/>
    </source>
</evidence>
<evidence type="ECO:0000313" key="6">
    <source>
        <dbReference type="Proteomes" id="UP000054567"/>
    </source>
</evidence>
<keyword evidence="3" id="KW-0560">Oxidoreductase</keyword>
<comment type="similarity">
    <text evidence="1">Belongs to the short-chain dehydrogenases/reductases (SDR) family.</text>
</comment>
<evidence type="ECO:0000256" key="1">
    <source>
        <dbReference type="ARBA" id="ARBA00006484"/>
    </source>
</evidence>
<dbReference type="GO" id="GO:0016491">
    <property type="term" value="F:oxidoreductase activity"/>
    <property type="evidence" value="ECO:0007669"/>
    <property type="project" value="UniProtKB-KW"/>
</dbReference>
<reference evidence="6" key="2">
    <citation type="journal article" date="2009" name="Genome Res.">
        <title>Comparative genomic analyses of the human fungal pathogens Coccidioides and their relatives.</title>
        <authorList>
            <person name="Sharpton T.J."/>
            <person name="Stajich J.E."/>
            <person name="Rounsley S.D."/>
            <person name="Gardner M.J."/>
            <person name="Wortman J.R."/>
            <person name="Jordar V.S."/>
            <person name="Maiti R."/>
            <person name="Kodira C.D."/>
            <person name="Neafsey D.E."/>
            <person name="Zeng Q."/>
            <person name="Hung C.-Y."/>
            <person name="McMahan C."/>
            <person name="Muszewska A."/>
            <person name="Grynberg M."/>
            <person name="Mandel M.A."/>
            <person name="Kellner E.M."/>
            <person name="Barker B.M."/>
            <person name="Galgiani J.N."/>
            <person name="Orbach M.J."/>
            <person name="Kirkland T.N."/>
            <person name="Cole G.T."/>
            <person name="Henn M.R."/>
            <person name="Birren B.W."/>
            <person name="Taylor J.W."/>
        </authorList>
    </citation>
    <scope>NUCLEOTIDE SEQUENCE [LARGE SCALE GENOMIC DNA]</scope>
    <source>
        <strain evidence="6">RMSCC 3488</strain>
    </source>
</reference>
<proteinExistence type="inferred from homology"/>
<accession>A0A0J6FLM2</accession>
<dbReference type="AlphaFoldDB" id="A0A0J6FLM2"/>
<dbReference type="Gene3D" id="3.40.50.720">
    <property type="entry name" value="NAD(P)-binding Rossmann-like Domain"/>
    <property type="match status" value="1"/>
</dbReference>
<feature type="region of interest" description="Disordered" evidence="4">
    <location>
        <begin position="1"/>
        <end position="31"/>
    </location>
</feature>
<dbReference type="Proteomes" id="UP000054567">
    <property type="component" value="Unassembled WGS sequence"/>
</dbReference>
<organism evidence="5 6">
    <name type="scientific">Coccidioides posadasii RMSCC 3488</name>
    <dbReference type="NCBI Taxonomy" id="454284"/>
    <lineage>
        <taxon>Eukaryota</taxon>
        <taxon>Fungi</taxon>
        <taxon>Dikarya</taxon>
        <taxon>Ascomycota</taxon>
        <taxon>Pezizomycotina</taxon>
        <taxon>Eurotiomycetes</taxon>
        <taxon>Eurotiomycetidae</taxon>
        <taxon>Onygenales</taxon>
        <taxon>Onygenaceae</taxon>
        <taxon>Coccidioides</taxon>
    </lineage>
</organism>
<dbReference type="PRINTS" id="PR00081">
    <property type="entry name" value="GDHRDH"/>
</dbReference>
<reference evidence="5 6" key="1">
    <citation type="submission" date="2007-06" db="EMBL/GenBank/DDBJ databases">
        <title>The Genome Sequence of Coccidioides posadasii RMSCC_3488.</title>
        <authorList>
            <consortium name="Coccidioides Genome Resources Consortium"/>
            <consortium name="The Broad Institute Genome Sequencing Platform"/>
            <person name="Henn M.R."/>
            <person name="Sykes S."/>
            <person name="Young S."/>
            <person name="Jaffe D."/>
            <person name="Berlin A."/>
            <person name="Alvarez P."/>
            <person name="Butler J."/>
            <person name="Gnerre S."/>
            <person name="Grabherr M."/>
            <person name="Mauceli E."/>
            <person name="Brockman W."/>
            <person name="Kodira C."/>
            <person name="Alvarado L."/>
            <person name="Zeng Q."/>
            <person name="Crawford M."/>
            <person name="Antoine C."/>
            <person name="Devon K."/>
            <person name="Galgiani J."/>
            <person name="Orsborn K."/>
            <person name="Lewis M.L."/>
            <person name="Nusbaum C."/>
            <person name="Galagan J."/>
            <person name="Birren B."/>
        </authorList>
    </citation>
    <scope>NUCLEOTIDE SEQUENCE [LARGE SCALE GENOMIC DNA]</scope>
    <source>
        <strain evidence="5 6">RMSCC 3488</strain>
    </source>
</reference>
<dbReference type="InterPro" id="IPR002347">
    <property type="entry name" value="SDR_fam"/>
</dbReference>
<sequence>MSQERKDDRPAASSEQDKHHEPDTPVAPSGFQGLLSLATPLTRFVLYPMDQLKLVGSNLRQMVSKKFDPEKDIIDQDGKVILITGGNAGLGKETVLQLAKHNPLRIYLAARNSSNAQAAIDDIQKQLPQHADIRHLPLDLSSFSSIRAAAREFTSRNERLDTLILNAGVMDPLPNRTEDGFEVDFGTNHLGHFLFTKLLLPTLTKTAQETKSAGKPADVRIIVVASMAWQMSPPLSTMLSTDSLLALNPPTRYGASKAANIAFASELARRYPELSCVSLHPGVIITGLYDSLMATNPVARVGLRIAKSITVDEKQGSLNHLWTAGSERGALRSGEYYTPVGVGGWKNKWAEDRELGRTLWEWSEEAIRDQKK</sequence>
<dbReference type="Pfam" id="PF00106">
    <property type="entry name" value="adh_short"/>
    <property type="match status" value="1"/>
</dbReference>
<evidence type="ECO:0000313" key="5">
    <source>
        <dbReference type="EMBL" id="KMM71248.1"/>
    </source>
</evidence>
<dbReference type="InterPro" id="IPR036291">
    <property type="entry name" value="NAD(P)-bd_dom_sf"/>
</dbReference>
<gene>
    <name evidence="5" type="ORF">CPAG_07555</name>
</gene>
<dbReference type="PANTHER" id="PTHR24320">
    <property type="entry name" value="RETINOL DEHYDROGENASE"/>
    <property type="match status" value="1"/>
</dbReference>
<dbReference type="SUPFAM" id="SSF51735">
    <property type="entry name" value="NAD(P)-binding Rossmann-fold domains"/>
    <property type="match status" value="1"/>
</dbReference>
<protein>
    <submittedName>
        <fullName evidence="5">WW domain-containing oxidoreductase</fullName>
    </submittedName>
</protein>
<dbReference type="OrthoDB" id="191139at2759"/>
<name>A0A0J6FLM2_COCPO</name>
<feature type="compositionally biased region" description="Basic and acidic residues" evidence="4">
    <location>
        <begin position="1"/>
        <end position="23"/>
    </location>
</feature>
<dbReference type="EMBL" id="DS268113">
    <property type="protein sequence ID" value="KMM71248.1"/>
    <property type="molecule type" value="Genomic_DNA"/>
</dbReference>
<reference evidence="6" key="3">
    <citation type="journal article" date="2010" name="Genome Res.">
        <title>Population genomic sequencing of Coccidioides fungi reveals recent hybridization and transposon control.</title>
        <authorList>
            <person name="Neafsey D.E."/>
            <person name="Barker B.M."/>
            <person name="Sharpton T.J."/>
            <person name="Stajich J.E."/>
            <person name="Park D.J."/>
            <person name="Whiston E."/>
            <person name="Hung C.-Y."/>
            <person name="McMahan C."/>
            <person name="White J."/>
            <person name="Sykes S."/>
            <person name="Heiman D."/>
            <person name="Young S."/>
            <person name="Zeng Q."/>
            <person name="Abouelleil A."/>
            <person name="Aftuck L."/>
            <person name="Bessette D."/>
            <person name="Brown A."/>
            <person name="FitzGerald M."/>
            <person name="Lui A."/>
            <person name="Macdonald J.P."/>
            <person name="Priest M."/>
            <person name="Orbach M.J."/>
            <person name="Galgiani J.N."/>
            <person name="Kirkland T.N."/>
            <person name="Cole G.T."/>
            <person name="Birren B.W."/>
            <person name="Henn M.R."/>
            <person name="Taylor J.W."/>
            <person name="Rounsley S.D."/>
        </authorList>
    </citation>
    <scope>NUCLEOTIDE SEQUENCE [LARGE SCALE GENOMIC DNA]</scope>
    <source>
        <strain evidence="6">RMSCC 3488</strain>
    </source>
</reference>
<dbReference type="PANTHER" id="PTHR24320:SF282">
    <property type="entry name" value="WW DOMAIN-CONTAINING OXIDOREDUCTASE"/>
    <property type="match status" value="1"/>
</dbReference>
<evidence type="ECO:0000256" key="3">
    <source>
        <dbReference type="ARBA" id="ARBA00023002"/>
    </source>
</evidence>